<dbReference type="Gene3D" id="3.20.20.20">
    <property type="entry name" value="Dihydropteroate synthase-like"/>
    <property type="match status" value="1"/>
</dbReference>
<name>A0A429XWB3_9RICK</name>
<evidence type="ECO:0000256" key="7">
    <source>
        <dbReference type="HAMAP-Rule" id="MF_00159"/>
    </source>
</evidence>
<dbReference type="HAMAP" id="MF_00159">
    <property type="entry name" value="IspG"/>
    <property type="match status" value="1"/>
</dbReference>
<dbReference type="GO" id="GO:0046429">
    <property type="term" value="F:4-hydroxy-3-methylbut-2-en-1-yl diphosphate synthase activity (ferredoxin)"/>
    <property type="evidence" value="ECO:0007669"/>
    <property type="project" value="UniProtKB-UniRule"/>
</dbReference>
<dbReference type="PANTHER" id="PTHR30454:SF0">
    <property type="entry name" value="4-HYDROXY-3-METHYLBUT-2-EN-1-YL DIPHOSPHATE SYNTHASE (FERREDOXIN), CHLOROPLASTIC"/>
    <property type="match status" value="1"/>
</dbReference>
<feature type="binding site" evidence="7">
    <location>
        <position position="301"/>
    </location>
    <ligand>
        <name>[4Fe-4S] cluster</name>
        <dbReference type="ChEBI" id="CHEBI:49883"/>
    </ligand>
</feature>
<comment type="similarity">
    <text evidence="7">Belongs to the IspG family.</text>
</comment>
<keyword evidence="4 7" id="KW-0408">Iron</keyword>
<dbReference type="GO" id="GO:0051539">
    <property type="term" value="F:4 iron, 4 sulfur cluster binding"/>
    <property type="evidence" value="ECO:0007669"/>
    <property type="project" value="UniProtKB-UniRule"/>
</dbReference>
<evidence type="ECO:0000259" key="8">
    <source>
        <dbReference type="Pfam" id="PF04551"/>
    </source>
</evidence>
<comment type="function">
    <text evidence="7">Converts 2C-methyl-D-erythritol 2,4-cyclodiphosphate (ME-2,4cPP) into 1-hydroxy-2-methyl-2-(E)-butenyl 4-diphosphate.</text>
</comment>
<dbReference type="InterPro" id="IPR016425">
    <property type="entry name" value="IspG_bac"/>
</dbReference>
<evidence type="ECO:0000256" key="2">
    <source>
        <dbReference type="ARBA" id="ARBA00022723"/>
    </source>
</evidence>
<dbReference type="AlphaFoldDB" id="A0A429XWB3"/>
<dbReference type="PANTHER" id="PTHR30454">
    <property type="entry name" value="4-HYDROXY-3-METHYLBUT-2-EN-1-YL DIPHOSPHATE SYNTHASE"/>
    <property type="match status" value="1"/>
</dbReference>
<dbReference type="GO" id="GO:0019288">
    <property type="term" value="P:isopentenyl diphosphate biosynthetic process, methylerythritol 4-phosphate pathway"/>
    <property type="evidence" value="ECO:0007669"/>
    <property type="project" value="UniProtKB-UniRule"/>
</dbReference>
<feature type="binding site" evidence="7">
    <location>
        <position position="347"/>
    </location>
    <ligand>
        <name>[4Fe-4S] cluster</name>
        <dbReference type="ChEBI" id="CHEBI:49883"/>
    </ligand>
</feature>
<accession>A0A429XWB3</accession>
<dbReference type="NCBIfam" id="NF001540">
    <property type="entry name" value="PRK00366.1"/>
    <property type="match status" value="1"/>
</dbReference>
<keyword evidence="3 7" id="KW-0560">Oxidoreductase</keyword>
<reference evidence="11" key="1">
    <citation type="submission" date="2018-11" db="EMBL/GenBank/DDBJ databases">
        <title>Phylogenetic, genomic, and biogeographic characterization of a novel and ubiquitous marine invertebrate-associated Rickettsiales parasite, Candidatus Marinoinvertebrata rohwerii, gen. nov., sp. nov.</title>
        <authorList>
            <person name="Klinges J.G."/>
            <person name="Rosales S.M."/>
            <person name="Mcminds R."/>
            <person name="Shaver E.C."/>
            <person name="Shantz A."/>
            <person name="Peters E.C."/>
            <person name="Burkepile D.E."/>
            <person name="Silliman B.R."/>
            <person name="Vega Thurber R.L."/>
        </authorList>
    </citation>
    <scope>NUCLEOTIDE SEQUENCE [LARGE SCALE GENOMIC DNA]</scope>
    <source>
        <strain evidence="11">a_cerv_44</strain>
    </source>
</reference>
<dbReference type="InterPro" id="IPR004588">
    <property type="entry name" value="IspG_bac-typ"/>
</dbReference>
<evidence type="ECO:0000313" key="11">
    <source>
        <dbReference type="Proteomes" id="UP000279470"/>
    </source>
</evidence>
<evidence type="ECO:0000256" key="3">
    <source>
        <dbReference type="ARBA" id="ARBA00023002"/>
    </source>
</evidence>
<dbReference type="InterPro" id="IPR011005">
    <property type="entry name" value="Dihydropteroate_synth-like_sf"/>
</dbReference>
<dbReference type="PIRSF" id="PIRSF004640">
    <property type="entry name" value="IspG"/>
    <property type="match status" value="1"/>
</dbReference>
<dbReference type="GO" id="GO:0141197">
    <property type="term" value="F:4-hydroxy-3-methylbut-2-enyl-diphosphate synthase activity (flavodoxin)"/>
    <property type="evidence" value="ECO:0007669"/>
    <property type="project" value="UniProtKB-EC"/>
</dbReference>
<comment type="catalytic activity">
    <reaction evidence="7">
        <text>(2E)-4-hydroxy-3-methylbut-2-enyl diphosphate + oxidized [flavodoxin] + H2O + 2 H(+) = 2-C-methyl-D-erythritol 2,4-cyclic diphosphate + reduced [flavodoxin]</text>
        <dbReference type="Rhea" id="RHEA:43604"/>
        <dbReference type="Rhea" id="RHEA-COMP:10622"/>
        <dbReference type="Rhea" id="RHEA-COMP:10623"/>
        <dbReference type="ChEBI" id="CHEBI:15377"/>
        <dbReference type="ChEBI" id="CHEBI:15378"/>
        <dbReference type="ChEBI" id="CHEBI:57618"/>
        <dbReference type="ChEBI" id="CHEBI:58210"/>
        <dbReference type="ChEBI" id="CHEBI:58483"/>
        <dbReference type="ChEBI" id="CHEBI:128753"/>
        <dbReference type="EC" id="1.17.7.3"/>
    </reaction>
</comment>
<dbReference type="Gene3D" id="3.30.413.10">
    <property type="entry name" value="Sulfite Reductase Hemoprotein, domain 1"/>
    <property type="match status" value="1"/>
</dbReference>
<feature type="binding site" evidence="7">
    <location>
        <position position="354"/>
    </location>
    <ligand>
        <name>[4Fe-4S] cluster</name>
        <dbReference type="ChEBI" id="CHEBI:49883"/>
    </ligand>
</feature>
<dbReference type="OrthoDB" id="9803214at2"/>
<dbReference type="InterPro" id="IPR045854">
    <property type="entry name" value="NO2/SO3_Rdtase_4Fe4S_sf"/>
</dbReference>
<evidence type="ECO:0000256" key="4">
    <source>
        <dbReference type="ARBA" id="ARBA00023004"/>
    </source>
</evidence>
<feature type="domain" description="IspG C-terminal" evidence="9">
    <location>
        <begin position="298"/>
        <end position="399"/>
    </location>
</feature>
<evidence type="ECO:0000313" key="10">
    <source>
        <dbReference type="EMBL" id="RST72652.1"/>
    </source>
</evidence>
<keyword evidence="11" id="KW-1185">Reference proteome</keyword>
<keyword evidence="6 7" id="KW-0414">Isoprene biosynthesis</keyword>
<proteinExistence type="inferred from homology"/>
<keyword evidence="5 7" id="KW-0411">Iron-sulfur</keyword>
<comment type="caution">
    <text evidence="10">The sequence shown here is derived from an EMBL/GenBank/DDBJ whole genome shotgun (WGS) entry which is preliminary data.</text>
</comment>
<dbReference type="NCBIfam" id="TIGR00612">
    <property type="entry name" value="ispG_gcpE"/>
    <property type="match status" value="1"/>
</dbReference>
<dbReference type="GO" id="GO:0005506">
    <property type="term" value="F:iron ion binding"/>
    <property type="evidence" value="ECO:0007669"/>
    <property type="project" value="InterPro"/>
</dbReference>
<dbReference type="GO" id="GO:0016114">
    <property type="term" value="P:terpenoid biosynthetic process"/>
    <property type="evidence" value="ECO:0007669"/>
    <property type="project" value="InterPro"/>
</dbReference>
<protein>
    <recommendedName>
        <fullName evidence="7">4-hydroxy-3-methylbut-2-en-1-yl diphosphate synthase (flavodoxin)</fullName>
        <ecNumber evidence="7">1.17.7.3</ecNumber>
    </recommendedName>
    <alternativeName>
        <fullName evidence="7">1-hydroxy-2-methyl-2-(E)-butenyl 4-diphosphate synthase</fullName>
    </alternativeName>
</protein>
<gene>
    <name evidence="7" type="primary">ispG</name>
    <name evidence="10" type="ORF">EIC27_00135</name>
</gene>
<feature type="binding site" evidence="7">
    <location>
        <position position="304"/>
    </location>
    <ligand>
        <name>[4Fe-4S] cluster</name>
        <dbReference type="ChEBI" id="CHEBI:49883"/>
    </ligand>
</feature>
<dbReference type="InterPro" id="IPR058578">
    <property type="entry name" value="IspG_TIM"/>
</dbReference>
<dbReference type="EMBL" id="RXFM01000001">
    <property type="protein sequence ID" value="RST72652.1"/>
    <property type="molecule type" value="Genomic_DNA"/>
</dbReference>
<dbReference type="FunFam" id="3.30.413.10:FF:000012">
    <property type="entry name" value="4-hydroxy-3-methylbut-2-en-1-yl diphosphate synthase (flavodoxin)"/>
    <property type="match status" value="1"/>
</dbReference>
<dbReference type="EC" id="1.17.7.3" evidence="7"/>
<keyword evidence="2 7" id="KW-0479">Metal-binding</keyword>
<dbReference type="Pfam" id="PF26540">
    <property type="entry name" value="GcpE_C"/>
    <property type="match status" value="1"/>
</dbReference>
<dbReference type="RefSeq" id="WP_126044141.1">
    <property type="nucleotide sequence ID" value="NZ_RXFM01000001.1"/>
</dbReference>
<organism evidence="10 11">
    <name type="scientific">Candidatus Aquarickettsia rohweri</name>
    <dbReference type="NCBI Taxonomy" id="2602574"/>
    <lineage>
        <taxon>Bacteria</taxon>
        <taxon>Pseudomonadati</taxon>
        <taxon>Pseudomonadota</taxon>
        <taxon>Alphaproteobacteria</taxon>
        <taxon>Rickettsiales</taxon>
        <taxon>Candidatus Midichloriaceae</taxon>
        <taxon>Candidatus Aquarickettsia</taxon>
    </lineage>
</organism>
<comment type="pathway">
    <text evidence="7">Isoprenoid biosynthesis; isopentenyl diphosphate biosynthesis via DXP pathway; isopentenyl diphosphate from 1-deoxy-D-xylulose 5-phosphate: step 5/6.</text>
</comment>
<evidence type="ECO:0000256" key="6">
    <source>
        <dbReference type="ARBA" id="ARBA00023229"/>
    </source>
</evidence>
<keyword evidence="1 7" id="KW-0004">4Fe-4S</keyword>
<dbReference type="UniPathway" id="UPA00056">
    <property type="reaction ID" value="UER00096"/>
</dbReference>
<dbReference type="InterPro" id="IPR058579">
    <property type="entry name" value="IspG_C"/>
</dbReference>
<dbReference type="Proteomes" id="UP000279470">
    <property type="component" value="Unassembled WGS sequence"/>
</dbReference>
<evidence type="ECO:0000256" key="5">
    <source>
        <dbReference type="ARBA" id="ARBA00023014"/>
    </source>
</evidence>
<evidence type="ECO:0000256" key="1">
    <source>
        <dbReference type="ARBA" id="ARBA00022485"/>
    </source>
</evidence>
<evidence type="ECO:0000259" key="9">
    <source>
        <dbReference type="Pfam" id="PF26540"/>
    </source>
</evidence>
<sequence>MVGLQKIIRKSTLEVKVGNILVGGKNPIVVQSMTNTPTQNIKATITQIIELYNAGSEIVRVTVNDIEAARAIPKIINELDRKNLNIPVVGCFHYNGHTLLSEIPDCAKLLAKYRINPGNVGFKNKRDKNFEKIIELAIKNKKPIRIGVNWGSLDQYLLADLMDKNAKLNLPKSADYIMRKAIIESALQSAKKAEEIGLDSNKIILSAKLSKVQDLISVYRELSKKCNYPLHLGLTEAGIGIKGVIATTAALSTLLQEGIGDTIRASLTPKVGESRTTEVKLCQEILQSLEIRDFAPQISACPGCGRTSSTYFQQLAQDIQKHIDENMIYWKNKYKNVESLKIAVMGCIVNGPGESKHADIGISLPGDGENPVAVVYTDSKKTNTLRGNNITQEFIKLVDNYITQKFTNK</sequence>
<dbReference type="Pfam" id="PF04551">
    <property type="entry name" value="GcpE"/>
    <property type="match status" value="1"/>
</dbReference>
<dbReference type="SUPFAM" id="SSF56014">
    <property type="entry name" value="Nitrite and sulphite reductase 4Fe-4S domain-like"/>
    <property type="match status" value="1"/>
</dbReference>
<comment type="cofactor">
    <cofactor evidence="7">
        <name>[4Fe-4S] cluster</name>
        <dbReference type="ChEBI" id="CHEBI:49883"/>
    </cofactor>
    <text evidence="7">Binds 1 [4Fe-4S] cluster.</text>
</comment>
<feature type="domain" description="IspG TIM-barrel" evidence="8">
    <location>
        <begin position="12"/>
        <end position="282"/>
    </location>
</feature>